<dbReference type="AlphaFoldDB" id="A0A4Y2T0T8"/>
<dbReference type="EMBL" id="BGPR01024989">
    <property type="protein sequence ID" value="GBN93523.1"/>
    <property type="molecule type" value="Genomic_DNA"/>
</dbReference>
<reference evidence="1 2" key="1">
    <citation type="journal article" date="2019" name="Sci. Rep.">
        <title>Orb-weaving spider Araneus ventricosus genome elucidates the spidroin gene catalogue.</title>
        <authorList>
            <person name="Kono N."/>
            <person name="Nakamura H."/>
            <person name="Ohtoshi R."/>
            <person name="Moran D.A.P."/>
            <person name="Shinohara A."/>
            <person name="Yoshida Y."/>
            <person name="Fujiwara M."/>
            <person name="Mori M."/>
            <person name="Tomita M."/>
            <person name="Arakawa K."/>
        </authorList>
    </citation>
    <scope>NUCLEOTIDE SEQUENCE [LARGE SCALE GENOMIC DNA]</scope>
</reference>
<sequence length="110" mass="12890">MVNVWNCIQNYCLCSVVNVWNQEHKPMCLQRDHRYGIVCKTICPCSVLKSMELYENYLPCSAWLQRMELHTKLSAPCSTVNVWNCIHTNYPSCSMLNVWNCIVKLLPCMR</sequence>
<gene>
    <name evidence="1" type="ORF">AVEN_174518_1</name>
</gene>
<dbReference type="Proteomes" id="UP000499080">
    <property type="component" value="Unassembled WGS sequence"/>
</dbReference>
<evidence type="ECO:0000313" key="2">
    <source>
        <dbReference type="Proteomes" id="UP000499080"/>
    </source>
</evidence>
<evidence type="ECO:0000313" key="1">
    <source>
        <dbReference type="EMBL" id="GBN93523.1"/>
    </source>
</evidence>
<keyword evidence="2" id="KW-1185">Reference proteome</keyword>
<organism evidence="1 2">
    <name type="scientific">Araneus ventricosus</name>
    <name type="common">Orbweaver spider</name>
    <name type="synonym">Epeira ventricosa</name>
    <dbReference type="NCBI Taxonomy" id="182803"/>
    <lineage>
        <taxon>Eukaryota</taxon>
        <taxon>Metazoa</taxon>
        <taxon>Ecdysozoa</taxon>
        <taxon>Arthropoda</taxon>
        <taxon>Chelicerata</taxon>
        <taxon>Arachnida</taxon>
        <taxon>Araneae</taxon>
        <taxon>Araneomorphae</taxon>
        <taxon>Entelegynae</taxon>
        <taxon>Araneoidea</taxon>
        <taxon>Araneidae</taxon>
        <taxon>Araneus</taxon>
    </lineage>
</organism>
<name>A0A4Y2T0T8_ARAVE</name>
<proteinExistence type="predicted"/>
<accession>A0A4Y2T0T8</accession>
<comment type="caution">
    <text evidence="1">The sequence shown here is derived from an EMBL/GenBank/DDBJ whole genome shotgun (WGS) entry which is preliminary data.</text>
</comment>
<protein>
    <submittedName>
        <fullName evidence="1">Uncharacterized protein</fullName>
    </submittedName>
</protein>